<protein>
    <submittedName>
        <fullName evidence="5">(rape) hypothetical protein</fullName>
    </submittedName>
</protein>
<sequence length="41" mass="4906">MFIEIPKGDAIFMKWILHAWNDENCVKILKTVGQVFQRKEK</sequence>
<dbReference type="InterPro" id="IPR001077">
    <property type="entry name" value="COMT_C"/>
</dbReference>
<feature type="domain" description="O-methyltransferase C-terminal" evidence="4">
    <location>
        <begin position="1"/>
        <end position="35"/>
    </location>
</feature>
<evidence type="ECO:0000313" key="5">
    <source>
        <dbReference type="EMBL" id="CAF2060675.1"/>
    </source>
</evidence>
<dbReference type="SUPFAM" id="SSF53335">
    <property type="entry name" value="S-adenosyl-L-methionine-dependent methyltransferases"/>
    <property type="match status" value="1"/>
</dbReference>
<dbReference type="Gene3D" id="3.40.50.150">
    <property type="entry name" value="Vaccinia Virus protein VP39"/>
    <property type="match status" value="1"/>
</dbReference>
<dbReference type="InterPro" id="IPR016461">
    <property type="entry name" value="COMT-like"/>
</dbReference>
<dbReference type="EMBL" id="HG994370">
    <property type="protein sequence ID" value="CAF2060675.1"/>
    <property type="molecule type" value="Genomic_DNA"/>
</dbReference>
<accession>A0A816QI08</accession>
<dbReference type="GO" id="GO:0008171">
    <property type="term" value="F:O-methyltransferase activity"/>
    <property type="evidence" value="ECO:0007669"/>
    <property type="project" value="InterPro"/>
</dbReference>
<reference evidence="5" key="1">
    <citation type="submission" date="2021-01" db="EMBL/GenBank/DDBJ databases">
        <authorList>
            <consortium name="Genoscope - CEA"/>
            <person name="William W."/>
        </authorList>
    </citation>
    <scope>NUCLEOTIDE SEQUENCE</scope>
</reference>
<proteinExistence type="predicted"/>
<evidence type="ECO:0000256" key="3">
    <source>
        <dbReference type="ARBA" id="ARBA00022691"/>
    </source>
</evidence>
<dbReference type="Proteomes" id="UP001295469">
    <property type="component" value="Chromosome C06"/>
</dbReference>
<keyword evidence="1" id="KW-0489">Methyltransferase</keyword>
<evidence type="ECO:0000256" key="1">
    <source>
        <dbReference type="ARBA" id="ARBA00022603"/>
    </source>
</evidence>
<organism evidence="5">
    <name type="scientific">Brassica napus</name>
    <name type="common">Rape</name>
    <dbReference type="NCBI Taxonomy" id="3708"/>
    <lineage>
        <taxon>Eukaryota</taxon>
        <taxon>Viridiplantae</taxon>
        <taxon>Streptophyta</taxon>
        <taxon>Embryophyta</taxon>
        <taxon>Tracheophyta</taxon>
        <taxon>Spermatophyta</taxon>
        <taxon>Magnoliopsida</taxon>
        <taxon>eudicotyledons</taxon>
        <taxon>Gunneridae</taxon>
        <taxon>Pentapetalae</taxon>
        <taxon>rosids</taxon>
        <taxon>malvids</taxon>
        <taxon>Brassicales</taxon>
        <taxon>Brassicaceae</taxon>
        <taxon>Brassiceae</taxon>
        <taxon>Brassica</taxon>
    </lineage>
</organism>
<dbReference type="Pfam" id="PF00891">
    <property type="entry name" value="Methyltransf_2"/>
    <property type="match status" value="1"/>
</dbReference>
<dbReference type="GO" id="GO:0032259">
    <property type="term" value="P:methylation"/>
    <property type="evidence" value="ECO:0007669"/>
    <property type="project" value="UniProtKB-KW"/>
</dbReference>
<name>A0A816QI08_BRANA</name>
<dbReference type="PANTHER" id="PTHR11746">
    <property type="entry name" value="O-METHYLTRANSFERASE"/>
    <property type="match status" value="1"/>
</dbReference>
<keyword evidence="2" id="KW-0808">Transferase</keyword>
<dbReference type="AlphaFoldDB" id="A0A816QI08"/>
<evidence type="ECO:0000256" key="2">
    <source>
        <dbReference type="ARBA" id="ARBA00022679"/>
    </source>
</evidence>
<evidence type="ECO:0000259" key="4">
    <source>
        <dbReference type="Pfam" id="PF00891"/>
    </source>
</evidence>
<gene>
    <name evidence="5" type="ORF">DARMORV10_C06P31210.1</name>
</gene>
<dbReference type="InterPro" id="IPR029063">
    <property type="entry name" value="SAM-dependent_MTases_sf"/>
</dbReference>
<keyword evidence="3" id="KW-0949">S-adenosyl-L-methionine</keyword>
<dbReference type="PROSITE" id="PS51683">
    <property type="entry name" value="SAM_OMT_II"/>
    <property type="match status" value="1"/>
</dbReference>